<dbReference type="InterPro" id="IPR027417">
    <property type="entry name" value="P-loop_NTPase"/>
</dbReference>
<dbReference type="Pfam" id="PF12399">
    <property type="entry name" value="BCA_ABC_TP_C"/>
    <property type="match status" value="1"/>
</dbReference>
<protein>
    <submittedName>
        <fullName evidence="5">ABC transporter ATP-binding protein</fullName>
    </submittedName>
</protein>
<evidence type="ECO:0000259" key="4">
    <source>
        <dbReference type="PROSITE" id="PS50893"/>
    </source>
</evidence>
<accession>A0A6L5Y9B3</accession>
<name>A0A6L5Y9B3_9BACT</name>
<reference evidence="5 6" key="1">
    <citation type="submission" date="2019-08" db="EMBL/GenBank/DDBJ databases">
        <title>In-depth cultivation of the pig gut microbiome towards novel bacterial diversity and tailored functional studies.</title>
        <authorList>
            <person name="Wylensek D."/>
            <person name="Hitch T.C.A."/>
            <person name="Clavel T."/>
        </authorList>
    </citation>
    <scope>NUCLEOTIDE SEQUENCE [LARGE SCALE GENOMIC DNA]</scope>
    <source>
        <strain evidence="5 6">SM-530-WT-4B</strain>
    </source>
</reference>
<dbReference type="EMBL" id="VUNH01000001">
    <property type="protein sequence ID" value="MST54783.1"/>
    <property type="molecule type" value="Genomic_DNA"/>
</dbReference>
<dbReference type="GO" id="GO:0005886">
    <property type="term" value="C:plasma membrane"/>
    <property type="evidence" value="ECO:0007669"/>
    <property type="project" value="TreeGrafter"/>
</dbReference>
<dbReference type="SMART" id="SM00382">
    <property type="entry name" value="AAA"/>
    <property type="match status" value="1"/>
</dbReference>
<organism evidence="5 6">
    <name type="scientific">Pyramidobacter porci</name>
    <dbReference type="NCBI Taxonomy" id="2605789"/>
    <lineage>
        <taxon>Bacteria</taxon>
        <taxon>Thermotogati</taxon>
        <taxon>Synergistota</taxon>
        <taxon>Synergistia</taxon>
        <taxon>Synergistales</taxon>
        <taxon>Dethiosulfovibrionaceae</taxon>
        <taxon>Pyramidobacter</taxon>
    </lineage>
</organism>
<keyword evidence="6" id="KW-1185">Reference proteome</keyword>
<dbReference type="Pfam" id="PF00005">
    <property type="entry name" value="ABC_tran"/>
    <property type="match status" value="1"/>
</dbReference>
<dbReference type="InterPro" id="IPR032823">
    <property type="entry name" value="BCA_ABC_TP_C"/>
</dbReference>
<dbReference type="RefSeq" id="WP_154527899.1">
    <property type="nucleotide sequence ID" value="NZ_VUNH01000001.1"/>
</dbReference>
<dbReference type="CDD" id="cd03219">
    <property type="entry name" value="ABC_Mj1267_LivG_branched"/>
    <property type="match status" value="1"/>
</dbReference>
<comment type="caution">
    <text evidence="5">The sequence shown here is derived from an EMBL/GenBank/DDBJ whole genome shotgun (WGS) entry which is preliminary data.</text>
</comment>
<dbReference type="PROSITE" id="PS50893">
    <property type="entry name" value="ABC_TRANSPORTER_2"/>
    <property type="match status" value="1"/>
</dbReference>
<dbReference type="SUPFAM" id="SSF52540">
    <property type="entry name" value="P-loop containing nucleoside triphosphate hydrolases"/>
    <property type="match status" value="1"/>
</dbReference>
<dbReference type="PANTHER" id="PTHR45772">
    <property type="entry name" value="CONSERVED COMPONENT OF ABC TRANSPORTER FOR NATURAL AMINO ACIDS-RELATED"/>
    <property type="match status" value="1"/>
</dbReference>
<evidence type="ECO:0000256" key="1">
    <source>
        <dbReference type="ARBA" id="ARBA00022448"/>
    </source>
</evidence>
<evidence type="ECO:0000313" key="5">
    <source>
        <dbReference type="EMBL" id="MST54783.1"/>
    </source>
</evidence>
<dbReference type="GO" id="GO:0005524">
    <property type="term" value="F:ATP binding"/>
    <property type="evidence" value="ECO:0007669"/>
    <property type="project" value="UniProtKB-KW"/>
</dbReference>
<dbReference type="InterPro" id="IPR003439">
    <property type="entry name" value="ABC_transporter-like_ATP-bd"/>
</dbReference>
<keyword evidence="2" id="KW-0547">Nucleotide-binding</keyword>
<sequence length="258" mass="27959">MLEVKGLTKKFGGLTALNDVNMSVADGAIHGLIGPNGSGKTTLINVISGFCAPTSGSITMAGREISSLTPYAISRLGMVRTFQNINIFPEMTVLQNSLMGNFMHEQPNLGSVIVGSKGYRAQVKRSMELAEEMLNFVGLAEVRNKQAGTMPYGRQRKLEIARALMTRPKLLVLDEPVAGMNEQESDAVADLLLKLQAKRNITIILIEHDMRFVMKLCSLITVLSAGKVIAAGISTEIQNNAEVISVYLGTGRKKHARN</sequence>
<keyword evidence="3 5" id="KW-0067">ATP-binding</keyword>
<gene>
    <name evidence="5" type="ORF">FYJ74_01790</name>
</gene>
<evidence type="ECO:0000256" key="2">
    <source>
        <dbReference type="ARBA" id="ARBA00022741"/>
    </source>
</evidence>
<dbReference type="Gene3D" id="3.40.50.300">
    <property type="entry name" value="P-loop containing nucleotide triphosphate hydrolases"/>
    <property type="match status" value="1"/>
</dbReference>
<feature type="domain" description="ABC transporter" evidence="4">
    <location>
        <begin position="2"/>
        <end position="250"/>
    </location>
</feature>
<dbReference type="Proteomes" id="UP000473699">
    <property type="component" value="Unassembled WGS sequence"/>
</dbReference>
<dbReference type="GO" id="GO:0016887">
    <property type="term" value="F:ATP hydrolysis activity"/>
    <property type="evidence" value="ECO:0007669"/>
    <property type="project" value="InterPro"/>
</dbReference>
<dbReference type="InterPro" id="IPR051120">
    <property type="entry name" value="ABC_AA/LPS_Transport"/>
</dbReference>
<dbReference type="FunFam" id="3.40.50.300:FF:000421">
    <property type="entry name" value="Branched-chain amino acid ABC transporter ATP-binding protein"/>
    <property type="match status" value="1"/>
</dbReference>
<evidence type="ECO:0000256" key="3">
    <source>
        <dbReference type="ARBA" id="ARBA00022840"/>
    </source>
</evidence>
<keyword evidence="1" id="KW-0813">Transport</keyword>
<proteinExistence type="predicted"/>
<dbReference type="AlphaFoldDB" id="A0A6L5Y9B3"/>
<dbReference type="InterPro" id="IPR003593">
    <property type="entry name" value="AAA+_ATPase"/>
</dbReference>
<evidence type="ECO:0000313" key="6">
    <source>
        <dbReference type="Proteomes" id="UP000473699"/>
    </source>
</evidence>